<reference evidence="1 2" key="1">
    <citation type="submission" date="2018-06" db="EMBL/GenBank/DDBJ databases">
        <title>Nitrincola tibetense sp. nov., isolated from Lake XuguoCo on Tibetan Plateau.</title>
        <authorList>
            <person name="Xing P."/>
        </authorList>
    </citation>
    <scope>NUCLEOTIDE SEQUENCE [LARGE SCALE GENOMIC DNA]</scope>
    <source>
        <strain evidence="2">xg18</strain>
    </source>
</reference>
<proteinExistence type="predicted"/>
<dbReference type="AlphaFoldDB" id="A0A364NQM1"/>
<name>A0A364NQM1_9GAMM</name>
<gene>
    <name evidence="1" type="ORF">DN062_03905</name>
</gene>
<evidence type="ECO:0000313" key="2">
    <source>
        <dbReference type="Proteomes" id="UP000250744"/>
    </source>
</evidence>
<keyword evidence="2" id="KW-1185">Reference proteome</keyword>
<dbReference type="OrthoDB" id="556081at2"/>
<dbReference type="RefSeq" id="WP_112157704.1">
    <property type="nucleotide sequence ID" value="NZ_QKRX01000002.1"/>
</dbReference>
<dbReference type="Proteomes" id="UP000250744">
    <property type="component" value="Unassembled WGS sequence"/>
</dbReference>
<organism evidence="1 2">
    <name type="scientific">Nitrincola tibetensis</name>
    <dbReference type="NCBI Taxonomy" id="2219697"/>
    <lineage>
        <taxon>Bacteria</taxon>
        <taxon>Pseudomonadati</taxon>
        <taxon>Pseudomonadota</taxon>
        <taxon>Gammaproteobacteria</taxon>
        <taxon>Oceanospirillales</taxon>
        <taxon>Oceanospirillaceae</taxon>
        <taxon>Nitrincola</taxon>
    </lineage>
</organism>
<sequence>MADYYTLVTCLPWLPEQMEKCTQLPLSRIALNRRLSMLNVEDQRRLAIAEALYHPTQTDTQPDRERVQLWQKQIAELPSIVLQDVITQRLEIQTLLAALRYRRRPNTSAEHFYGYGRWTEWIRHHWKEPLFALETQIDPLEHWGELFNNGHTGDLQFQMDRYFWQQLLAVERSHHFSVETVVSFVLRWGIAERRLKSDADAALADFQTLSDTLLHSSGIQQQLNSLFEDMNR</sequence>
<protein>
    <recommendedName>
        <fullName evidence="3">DUF2764 domain-containing protein</fullName>
    </recommendedName>
</protein>
<dbReference type="EMBL" id="QKRX01000002">
    <property type="protein sequence ID" value="RAU19409.1"/>
    <property type="molecule type" value="Genomic_DNA"/>
</dbReference>
<evidence type="ECO:0008006" key="3">
    <source>
        <dbReference type="Google" id="ProtNLM"/>
    </source>
</evidence>
<comment type="caution">
    <text evidence="1">The sequence shown here is derived from an EMBL/GenBank/DDBJ whole genome shotgun (WGS) entry which is preliminary data.</text>
</comment>
<accession>A0A364NQM1</accession>
<evidence type="ECO:0000313" key="1">
    <source>
        <dbReference type="EMBL" id="RAU19409.1"/>
    </source>
</evidence>